<reference evidence="2" key="1">
    <citation type="submission" date="2022-06" db="EMBL/GenBank/DDBJ databases">
        <authorList>
            <person name="Goudenege D."/>
            <person name="Le Roux F."/>
        </authorList>
    </citation>
    <scope>NUCLEOTIDE SEQUENCE</scope>
    <source>
        <strain evidence="2">12-063</strain>
    </source>
</reference>
<dbReference type="Proteomes" id="UP001152658">
    <property type="component" value="Unassembled WGS sequence"/>
</dbReference>
<gene>
    <name evidence="2" type="ORF">VAE063_900276</name>
</gene>
<evidence type="ECO:0000256" key="1">
    <source>
        <dbReference type="SAM" id="SignalP"/>
    </source>
</evidence>
<dbReference type="RefSeq" id="WP_168521326.1">
    <property type="nucleotide sequence ID" value="NZ_CALYLA010000016.1"/>
</dbReference>
<name>A0ABM9FN22_9VIBR</name>
<evidence type="ECO:0000313" key="3">
    <source>
        <dbReference type="Proteomes" id="UP001152658"/>
    </source>
</evidence>
<protein>
    <submittedName>
        <fullName evidence="2">Uncharacterized protein</fullName>
    </submittedName>
</protein>
<keyword evidence="1" id="KW-0732">Signal</keyword>
<evidence type="ECO:0000313" key="2">
    <source>
        <dbReference type="EMBL" id="CAH8217454.1"/>
    </source>
</evidence>
<feature type="signal peptide" evidence="1">
    <location>
        <begin position="1"/>
        <end position="19"/>
    </location>
</feature>
<feature type="chain" id="PRO_5045944641" evidence="1">
    <location>
        <begin position="20"/>
        <end position="470"/>
    </location>
</feature>
<proteinExistence type="predicted"/>
<accession>A0ABM9FN22</accession>
<organism evidence="2 3">
    <name type="scientific">Vibrio aestuarianus</name>
    <dbReference type="NCBI Taxonomy" id="28171"/>
    <lineage>
        <taxon>Bacteria</taxon>
        <taxon>Pseudomonadati</taxon>
        <taxon>Pseudomonadota</taxon>
        <taxon>Gammaproteobacteria</taxon>
        <taxon>Vibrionales</taxon>
        <taxon>Vibrionaceae</taxon>
        <taxon>Vibrio</taxon>
    </lineage>
</organism>
<dbReference type="PROSITE" id="PS51257">
    <property type="entry name" value="PROKAR_LIPOPROTEIN"/>
    <property type="match status" value="1"/>
</dbReference>
<keyword evidence="3" id="KW-1185">Reference proteome</keyword>
<dbReference type="EMBL" id="CALYLK010000131">
    <property type="protein sequence ID" value="CAH8217454.1"/>
    <property type="molecule type" value="Genomic_DNA"/>
</dbReference>
<sequence>MKMTKCFTIIMVILSSACADLSSINRDAKDIESNKLKLEEDFSSFTVSDSNYMDLKNNSSYPDGYWSLHIKTTHFSPVSIDILLSDLAKRMNVSFFDKGSDGNIKRSIKFEGSVEDYIKYLTDAYDIFIDIDKNKIVKRSSKTQIYKLYNSRYLKNESQYAFGSQVAGGGGGSGFSGSIAIGGTVDLWSEVRSYLDSIADGSESFKYSIFQEFSQLSATGSKNELDSVREFVNSYNKLASTEVKISYKIVTIDQKTLQVLGADIQGGNSTVGINGTANNGFGGNDVSSVLFGYAIDKDHGIGGSLTAELLRSGAKIVSEGVAVSLNGKPVPVNAVNEVGYVSSITRVPGDDGNEAAQTVSTDTLETGMSFMIVPEVLTDGRINITMGYSRKRLNKIASFGDDADSVQLPDISRNENINNLIIEEGKEMVAAIFTEEQQNRGDFTGLVGKSMHDSESKNIVALIVRVDTKK</sequence>
<comment type="caution">
    <text evidence="2">The sequence shown here is derived from an EMBL/GenBank/DDBJ whole genome shotgun (WGS) entry which is preliminary data.</text>
</comment>